<reference evidence="2 3" key="1">
    <citation type="submission" date="2013-09" db="EMBL/GenBank/DDBJ databases">
        <title>Genome sequencing of Arenimonas composti.</title>
        <authorList>
            <person name="Chen F."/>
            <person name="Wang G."/>
        </authorList>
    </citation>
    <scope>NUCLEOTIDE SEQUENCE [LARGE SCALE GENOMIC DNA]</scope>
    <source>
        <strain evidence="2 3">TR7-09</strain>
    </source>
</reference>
<comment type="caution">
    <text evidence="2">The sequence shown here is derived from an EMBL/GenBank/DDBJ whole genome shotgun (WGS) entry which is preliminary data.</text>
</comment>
<dbReference type="AlphaFoldDB" id="A0A091BCJ3"/>
<proteinExistence type="predicted"/>
<dbReference type="STRING" id="1121013.GCA_000426365_01334"/>
<evidence type="ECO:0008006" key="4">
    <source>
        <dbReference type="Google" id="ProtNLM"/>
    </source>
</evidence>
<name>A0A091BCJ3_9GAMM</name>
<dbReference type="RefSeq" id="WP_026816665.1">
    <property type="nucleotide sequence ID" value="NZ_AUFF01000002.1"/>
</dbReference>
<gene>
    <name evidence="2" type="ORF">P873_11455</name>
</gene>
<organism evidence="2 3">
    <name type="scientific">Arenimonas composti TR7-09 = DSM 18010</name>
    <dbReference type="NCBI Taxonomy" id="1121013"/>
    <lineage>
        <taxon>Bacteria</taxon>
        <taxon>Pseudomonadati</taxon>
        <taxon>Pseudomonadota</taxon>
        <taxon>Gammaproteobacteria</taxon>
        <taxon>Lysobacterales</taxon>
        <taxon>Lysobacteraceae</taxon>
        <taxon>Arenimonas</taxon>
    </lineage>
</organism>
<evidence type="ECO:0000313" key="2">
    <source>
        <dbReference type="EMBL" id="KFN49257.1"/>
    </source>
</evidence>
<sequence length="156" mass="17088">MDNNDTRSIPDLIAERKALARQAAEINTKLEVIDRALFARLESALDAFGVRPQATLFPDPPPPAPIAPPWVKPANTLVPPPPAPQAPKANEGTQIIMRGVREILASGRPMKIREIYDALMARNIKIPGKVPMNNLSAHMSRSKEFALVSGNRWTLA</sequence>
<accession>A0A091BCJ3</accession>
<evidence type="ECO:0000313" key="3">
    <source>
        <dbReference type="Proteomes" id="UP000029391"/>
    </source>
</evidence>
<keyword evidence="3" id="KW-1185">Reference proteome</keyword>
<feature type="region of interest" description="Disordered" evidence="1">
    <location>
        <begin position="59"/>
        <end position="90"/>
    </location>
</feature>
<dbReference type="Proteomes" id="UP000029391">
    <property type="component" value="Unassembled WGS sequence"/>
</dbReference>
<dbReference type="OrthoDB" id="8481322at2"/>
<evidence type="ECO:0000256" key="1">
    <source>
        <dbReference type="SAM" id="MobiDB-lite"/>
    </source>
</evidence>
<dbReference type="EMBL" id="AWXU01000038">
    <property type="protein sequence ID" value="KFN49257.1"/>
    <property type="molecule type" value="Genomic_DNA"/>
</dbReference>
<feature type="compositionally biased region" description="Pro residues" evidence="1">
    <location>
        <begin position="59"/>
        <end position="71"/>
    </location>
</feature>
<protein>
    <recommendedName>
        <fullName evidence="4">HTH HARE-type domain-containing protein</fullName>
    </recommendedName>
</protein>